<dbReference type="RefSeq" id="WP_345356200.1">
    <property type="nucleotide sequence ID" value="NZ_BAABII010000002.1"/>
</dbReference>
<dbReference type="SUPFAM" id="SSF143120">
    <property type="entry name" value="YefM-like"/>
    <property type="match status" value="1"/>
</dbReference>
<gene>
    <name evidence="3" type="ORF">AB8O55_22135</name>
</gene>
<dbReference type="NCBIfam" id="TIGR01552">
    <property type="entry name" value="phd_fam"/>
    <property type="match status" value="1"/>
</dbReference>
<sequence>MSSEMSISEARADLGPVTSRACFGGETTYLTKHGRRAAAVVPAEAAELLEDLEDLVDGEAVREALEARRAGTNEPVPFTRRTPSQ</sequence>
<organism evidence="3 4">
    <name type="scientific">Saccharopolyspora cebuensis</name>
    <dbReference type="NCBI Taxonomy" id="418759"/>
    <lineage>
        <taxon>Bacteria</taxon>
        <taxon>Bacillati</taxon>
        <taxon>Actinomycetota</taxon>
        <taxon>Actinomycetes</taxon>
        <taxon>Pseudonocardiales</taxon>
        <taxon>Pseudonocardiaceae</taxon>
        <taxon>Saccharopolyspora</taxon>
    </lineage>
</organism>
<evidence type="ECO:0000313" key="4">
    <source>
        <dbReference type="Proteomes" id="UP001564626"/>
    </source>
</evidence>
<dbReference type="InterPro" id="IPR006442">
    <property type="entry name" value="Antitoxin_Phd/YefM"/>
</dbReference>
<protein>
    <recommendedName>
        <fullName evidence="2">Antitoxin</fullName>
    </recommendedName>
</protein>
<accession>A0ABV4CM01</accession>
<dbReference type="Proteomes" id="UP001564626">
    <property type="component" value="Unassembled WGS sequence"/>
</dbReference>
<name>A0ABV4CM01_9PSEU</name>
<evidence type="ECO:0000256" key="2">
    <source>
        <dbReference type="RuleBase" id="RU362080"/>
    </source>
</evidence>
<comment type="similarity">
    <text evidence="1 2">Belongs to the phD/YefM antitoxin family.</text>
</comment>
<evidence type="ECO:0000313" key="3">
    <source>
        <dbReference type="EMBL" id="MEY8042122.1"/>
    </source>
</evidence>
<dbReference type="Pfam" id="PF02604">
    <property type="entry name" value="PhdYeFM_antitox"/>
    <property type="match status" value="1"/>
</dbReference>
<dbReference type="Gene3D" id="3.40.1620.10">
    <property type="entry name" value="YefM-like domain"/>
    <property type="match status" value="1"/>
</dbReference>
<keyword evidence="4" id="KW-1185">Reference proteome</keyword>
<dbReference type="InterPro" id="IPR036165">
    <property type="entry name" value="YefM-like_sf"/>
</dbReference>
<comment type="function">
    <text evidence="2">Antitoxin component of a type II toxin-antitoxin (TA) system.</text>
</comment>
<proteinExistence type="inferred from homology"/>
<comment type="caution">
    <text evidence="3">The sequence shown here is derived from an EMBL/GenBank/DDBJ whole genome shotgun (WGS) entry which is preliminary data.</text>
</comment>
<evidence type="ECO:0000256" key="1">
    <source>
        <dbReference type="ARBA" id="ARBA00009981"/>
    </source>
</evidence>
<reference evidence="3 4" key="1">
    <citation type="submission" date="2024-08" db="EMBL/GenBank/DDBJ databases">
        <title>Genome mining of Saccharopolyspora cebuensis PGLac3 from Nigerian medicinal plant.</title>
        <authorList>
            <person name="Ezeobiora C.E."/>
            <person name="Igbokwe N.H."/>
            <person name="Amin D.H."/>
            <person name="Mendie U.E."/>
        </authorList>
    </citation>
    <scope>NUCLEOTIDE SEQUENCE [LARGE SCALE GENOMIC DNA]</scope>
    <source>
        <strain evidence="3 4">PGLac3</strain>
    </source>
</reference>
<dbReference type="EMBL" id="JBGEHV010000049">
    <property type="protein sequence ID" value="MEY8042122.1"/>
    <property type="molecule type" value="Genomic_DNA"/>
</dbReference>